<dbReference type="EMBL" id="JAGMWT010000009">
    <property type="protein sequence ID" value="KAH7122628.1"/>
    <property type="molecule type" value="Genomic_DNA"/>
</dbReference>
<dbReference type="AlphaFoldDB" id="A0A9P9IHV1"/>
<feature type="transmembrane region" description="Helical" evidence="1">
    <location>
        <begin position="45"/>
        <end position="69"/>
    </location>
</feature>
<dbReference type="Proteomes" id="UP000700596">
    <property type="component" value="Unassembled WGS sequence"/>
</dbReference>
<protein>
    <submittedName>
        <fullName evidence="2">Uncharacterized protein</fullName>
    </submittedName>
</protein>
<keyword evidence="1" id="KW-0472">Membrane</keyword>
<keyword evidence="1" id="KW-0812">Transmembrane</keyword>
<proteinExistence type="predicted"/>
<reference evidence="2" key="1">
    <citation type="journal article" date="2021" name="Nat. Commun.">
        <title>Genetic determinants of endophytism in the Arabidopsis root mycobiome.</title>
        <authorList>
            <person name="Mesny F."/>
            <person name="Miyauchi S."/>
            <person name="Thiergart T."/>
            <person name="Pickel B."/>
            <person name="Atanasova L."/>
            <person name="Karlsson M."/>
            <person name="Huettel B."/>
            <person name="Barry K.W."/>
            <person name="Haridas S."/>
            <person name="Chen C."/>
            <person name="Bauer D."/>
            <person name="Andreopoulos W."/>
            <person name="Pangilinan J."/>
            <person name="LaButti K."/>
            <person name="Riley R."/>
            <person name="Lipzen A."/>
            <person name="Clum A."/>
            <person name="Drula E."/>
            <person name="Henrissat B."/>
            <person name="Kohler A."/>
            <person name="Grigoriev I.V."/>
            <person name="Martin F.M."/>
            <person name="Hacquard S."/>
        </authorList>
    </citation>
    <scope>NUCLEOTIDE SEQUENCE</scope>
    <source>
        <strain evidence="2">MPI-CAGE-CH-0243</strain>
    </source>
</reference>
<keyword evidence="1" id="KW-1133">Transmembrane helix</keyword>
<evidence type="ECO:0000313" key="2">
    <source>
        <dbReference type="EMBL" id="KAH7122628.1"/>
    </source>
</evidence>
<sequence>MVRLVNILLQMITAISIVLLLVQDGTNIDITNATSIDSGDNHAKVGSIVFAIVVLVFSAGMIVIAVFFLKAITIPTPSTPDSLSTPSSQGISRRSMPLARFPLNYNTITPEMRTFEITIPL</sequence>
<accession>A0A9P9IHV1</accession>
<comment type="caution">
    <text evidence="2">The sequence shown here is derived from an EMBL/GenBank/DDBJ whole genome shotgun (WGS) entry which is preliminary data.</text>
</comment>
<name>A0A9P9IHV1_9PLEO</name>
<evidence type="ECO:0000256" key="1">
    <source>
        <dbReference type="SAM" id="Phobius"/>
    </source>
</evidence>
<feature type="transmembrane region" description="Helical" evidence="1">
    <location>
        <begin position="7"/>
        <end position="25"/>
    </location>
</feature>
<evidence type="ECO:0000313" key="3">
    <source>
        <dbReference type="Proteomes" id="UP000700596"/>
    </source>
</evidence>
<gene>
    <name evidence="2" type="ORF">B0J11DRAFT_507599</name>
</gene>
<organism evidence="2 3">
    <name type="scientific">Dendryphion nanum</name>
    <dbReference type="NCBI Taxonomy" id="256645"/>
    <lineage>
        <taxon>Eukaryota</taxon>
        <taxon>Fungi</taxon>
        <taxon>Dikarya</taxon>
        <taxon>Ascomycota</taxon>
        <taxon>Pezizomycotina</taxon>
        <taxon>Dothideomycetes</taxon>
        <taxon>Pleosporomycetidae</taxon>
        <taxon>Pleosporales</taxon>
        <taxon>Torulaceae</taxon>
        <taxon>Dendryphion</taxon>
    </lineage>
</organism>
<keyword evidence="3" id="KW-1185">Reference proteome</keyword>